<dbReference type="PROSITE" id="PS50862">
    <property type="entry name" value="AA_TRNA_LIGASE_II"/>
    <property type="match status" value="1"/>
</dbReference>
<dbReference type="PANTHER" id="PTHR11451:SF44">
    <property type="entry name" value="THREONINE--TRNA LIGASE, CHLOROPLASTIC_MITOCHONDRIAL 2"/>
    <property type="match status" value="1"/>
</dbReference>
<keyword evidence="5" id="KW-0436">Ligase</keyword>
<feature type="domain" description="Aminoacyl-transfer RNA synthetases class-II family profile" evidence="4">
    <location>
        <begin position="218"/>
        <end position="300"/>
    </location>
</feature>
<organism evidence="5 6">
    <name type="scientific">SAR324 cluster bacterium</name>
    <dbReference type="NCBI Taxonomy" id="2024889"/>
    <lineage>
        <taxon>Bacteria</taxon>
        <taxon>Deltaproteobacteria</taxon>
        <taxon>SAR324 cluster</taxon>
    </lineage>
</organism>
<dbReference type="SMART" id="SM00863">
    <property type="entry name" value="tRNA_SAD"/>
    <property type="match status" value="1"/>
</dbReference>
<dbReference type="InterPro" id="IPR018163">
    <property type="entry name" value="Thr/Ala-tRNA-synth_IIc_edit"/>
</dbReference>
<evidence type="ECO:0000256" key="1">
    <source>
        <dbReference type="ARBA" id="ARBA00022555"/>
    </source>
</evidence>
<keyword evidence="1" id="KW-0820">tRNA-binding</keyword>
<evidence type="ECO:0000256" key="2">
    <source>
        <dbReference type="ARBA" id="ARBA00022884"/>
    </source>
</evidence>
<dbReference type="Gene3D" id="3.30.930.10">
    <property type="entry name" value="Bira Bifunctional Protein, Domain 2"/>
    <property type="match status" value="1"/>
</dbReference>
<dbReference type="InterPro" id="IPR045864">
    <property type="entry name" value="aa-tRNA-synth_II/BPL/LPL"/>
</dbReference>
<evidence type="ECO:0000256" key="3">
    <source>
        <dbReference type="ARBA" id="ARBA00022917"/>
    </source>
</evidence>
<comment type="caution">
    <text evidence="5">The sequence shown here is derived from an EMBL/GenBank/DDBJ whole genome shotgun (WGS) entry which is preliminary data.</text>
</comment>
<dbReference type="GO" id="GO:0005524">
    <property type="term" value="F:ATP binding"/>
    <property type="evidence" value="ECO:0007669"/>
    <property type="project" value="InterPro"/>
</dbReference>
<dbReference type="GO" id="GO:0006435">
    <property type="term" value="P:threonyl-tRNA aminoacylation"/>
    <property type="evidence" value="ECO:0007669"/>
    <property type="project" value="TreeGrafter"/>
</dbReference>
<name>A0A432GQS4_9DELT</name>
<feature type="non-terminal residue" evidence="5">
    <location>
        <position position="300"/>
    </location>
</feature>
<dbReference type="Gene3D" id="3.30.980.10">
    <property type="entry name" value="Threonyl-trna Synthetase, Chain A, domain 2"/>
    <property type="match status" value="1"/>
</dbReference>
<dbReference type="GO" id="GO:0004829">
    <property type="term" value="F:threonine-tRNA ligase activity"/>
    <property type="evidence" value="ECO:0007669"/>
    <property type="project" value="TreeGrafter"/>
</dbReference>
<dbReference type="SUPFAM" id="SSF55186">
    <property type="entry name" value="ThrRS/AlaRS common domain"/>
    <property type="match status" value="1"/>
</dbReference>
<dbReference type="PANTHER" id="PTHR11451">
    <property type="entry name" value="THREONINE-TRNA LIGASE"/>
    <property type="match status" value="1"/>
</dbReference>
<protein>
    <submittedName>
        <fullName evidence="5">Threonine--tRNA ligase</fullName>
    </submittedName>
</protein>
<dbReference type="Proteomes" id="UP000287176">
    <property type="component" value="Unassembled WGS sequence"/>
</dbReference>
<dbReference type="AlphaFoldDB" id="A0A432GQS4"/>
<dbReference type="InterPro" id="IPR006195">
    <property type="entry name" value="aa-tRNA-synth_II"/>
</dbReference>
<reference evidence="5 6" key="1">
    <citation type="submission" date="2018-06" db="EMBL/GenBank/DDBJ databases">
        <title>Combined omics and stable isotope probing to characterize newly discovered Mariana Back-Arc vent microbial communities.</title>
        <authorList>
            <person name="Trembath-Reichert E."/>
            <person name="Huber J.A."/>
        </authorList>
    </citation>
    <scope>NUCLEOTIDE SEQUENCE [LARGE SCALE GENOMIC DNA]</scope>
    <source>
        <strain evidence="5">MAG 24</strain>
    </source>
</reference>
<keyword evidence="2" id="KW-0694">RNA-binding</keyword>
<evidence type="ECO:0000313" key="6">
    <source>
        <dbReference type="Proteomes" id="UP000287176"/>
    </source>
</evidence>
<dbReference type="InterPro" id="IPR012947">
    <property type="entry name" value="tRNA_SAD"/>
</dbReference>
<sequence>MEKTDINSDLYKIRHSLAHVLAQAVLEIRPDAKLGFGPPIDSGFYYDFDLTEPLSPEDLPMLEKRMRQIIKKGQVFEREELGHDEMVERLDKDNQGYKIEQVEDLSAQNEILSLYRNGPFWDLCEGPHVDSTRDIPKNCFSLDSLAGAYWKGSEENNMMQRVYGLAFETGDELKEFKEKRQLAMERDHRKLNSKQHYYTISEEVGKGLPLWLPNGTVIREELEKLAKEKEFLAGYKRVSTPHISREELFHTSGHLPFYEDSMFPPMEMDGERFFLKPMNCPHHHMIYKAEPRSYRDLPLR</sequence>
<dbReference type="Pfam" id="PF07973">
    <property type="entry name" value="tRNA_SAD"/>
    <property type="match status" value="1"/>
</dbReference>
<proteinExistence type="predicted"/>
<evidence type="ECO:0000313" key="5">
    <source>
        <dbReference type="EMBL" id="RTZ85851.1"/>
    </source>
</evidence>
<dbReference type="SUPFAM" id="SSF55681">
    <property type="entry name" value="Class II aaRS and biotin synthetases"/>
    <property type="match status" value="1"/>
</dbReference>
<evidence type="ECO:0000259" key="4">
    <source>
        <dbReference type="PROSITE" id="PS50862"/>
    </source>
</evidence>
<dbReference type="GO" id="GO:0000049">
    <property type="term" value="F:tRNA binding"/>
    <property type="evidence" value="ECO:0007669"/>
    <property type="project" value="UniProtKB-KW"/>
</dbReference>
<dbReference type="EMBL" id="QNZI01000078">
    <property type="protein sequence ID" value="RTZ85851.1"/>
    <property type="molecule type" value="Genomic_DNA"/>
</dbReference>
<gene>
    <name evidence="5" type="ORF">DSY94_02900</name>
</gene>
<keyword evidence="3" id="KW-0648">Protein biosynthesis</keyword>
<dbReference type="Gene3D" id="3.30.54.20">
    <property type="match status" value="1"/>
</dbReference>
<accession>A0A432GQS4</accession>